<reference evidence="1" key="1">
    <citation type="journal article" date="2015" name="Nature">
        <title>Complex archaea that bridge the gap between prokaryotes and eukaryotes.</title>
        <authorList>
            <person name="Spang A."/>
            <person name="Saw J.H."/>
            <person name="Jorgensen S.L."/>
            <person name="Zaremba-Niedzwiedzka K."/>
            <person name="Martijn J."/>
            <person name="Lind A.E."/>
            <person name="van Eijk R."/>
            <person name="Schleper C."/>
            <person name="Guy L."/>
            <person name="Ettema T.J."/>
        </authorList>
    </citation>
    <scope>NUCLEOTIDE SEQUENCE</scope>
</reference>
<proteinExistence type="predicted"/>
<organism evidence="1">
    <name type="scientific">marine sediment metagenome</name>
    <dbReference type="NCBI Taxonomy" id="412755"/>
    <lineage>
        <taxon>unclassified sequences</taxon>
        <taxon>metagenomes</taxon>
        <taxon>ecological metagenomes</taxon>
    </lineage>
</organism>
<sequence length="358" mass="41983">MAELKKFNIKHEIHVKLCLTLAKHGFNFLGTNDLGEVEGICQECGHPIRYEQNFKDIKLGNEYIIGSDCMFKIYILSHWKNQIKDKDLENKHLQRAGKWLWIIHRDNYLERISEEIPQPKNYNENFKQLADDLKVLVLKVRVEIKREIEKEKIMQRELGILRNEQNWLDSHGIDINKCNDWERNFLDTMYKAYSNGWVLSERQQNSFDKIKNKENNKQEVATNQNLGSVAIIDDISKNGNYTQLNDWERDFMDSIGKVVDTGYVLSEKQMEILEKIDEKLSNNEKTEDYKDFIGKKVSAWLINKKTGNWTEGTVKSVKKETDSAILCNVLFVDDGGLENNLQDEWIPKSQLIDDDFVL</sequence>
<gene>
    <name evidence="1" type="ORF">LCGC14_2009860</name>
</gene>
<accession>A0A0F9FN62</accession>
<evidence type="ECO:0000313" key="1">
    <source>
        <dbReference type="EMBL" id="KKL79936.1"/>
    </source>
</evidence>
<protein>
    <submittedName>
        <fullName evidence="1">Uncharacterized protein</fullName>
    </submittedName>
</protein>
<name>A0A0F9FN62_9ZZZZ</name>
<dbReference type="AlphaFoldDB" id="A0A0F9FN62"/>
<dbReference type="EMBL" id="LAZR01023020">
    <property type="protein sequence ID" value="KKL79936.1"/>
    <property type="molecule type" value="Genomic_DNA"/>
</dbReference>
<comment type="caution">
    <text evidence="1">The sequence shown here is derived from an EMBL/GenBank/DDBJ whole genome shotgun (WGS) entry which is preliminary data.</text>
</comment>